<protein>
    <submittedName>
        <fullName evidence="3">Uncharacterized protein</fullName>
    </submittedName>
</protein>
<dbReference type="AlphaFoldDB" id="A0ABD2A3K0"/>
<dbReference type="Proteomes" id="UP001607302">
    <property type="component" value="Unassembled WGS sequence"/>
</dbReference>
<sequence length="331" mass="38186">MLLNVLLLTLASTVLAQTESSTRLTRTSQQAQIRYDDPDDMNLELFPDFQGTKVNWKFYVPYNQQRAHLENPQRGQRAETAIAQPQTGGQHQQPRLVQSHNQQVLPALSNVVPGQPEYKSYASIPTHIKELILQTYEPQRPYVDPSSFIHQQGLSIEQANSPSDISHSTRYVSPAAKYQTIEDTRTASTDSYYHDERTAKPQGRIDYKEDYDQRIQQHQSQSQQSQHSHNSQQIVGITVPIETMPVQPVPKLVIDKNMPQEIQQLLHYQSQIPYDVIANRITYRPKTLFIPKPIPDDSKGPYYYKSKIYFMKDDNIDEVEDVKPIDESLRH</sequence>
<dbReference type="EMBL" id="JAUDFV010000155">
    <property type="protein sequence ID" value="KAL2715181.1"/>
    <property type="molecule type" value="Genomic_DNA"/>
</dbReference>
<name>A0ABD2A3K0_VESSQ</name>
<organism evidence="3 4">
    <name type="scientific">Vespula squamosa</name>
    <name type="common">Southern yellow jacket</name>
    <name type="synonym">Wasp</name>
    <dbReference type="NCBI Taxonomy" id="30214"/>
    <lineage>
        <taxon>Eukaryota</taxon>
        <taxon>Metazoa</taxon>
        <taxon>Ecdysozoa</taxon>
        <taxon>Arthropoda</taxon>
        <taxon>Hexapoda</taxon>
        <taxon>Insecta</taxon>
        <taxon>Pterygota</taxon>
        <taxon>Neoptera</taxon>
        <taxon>Endopterygota</taxon>
        <taxon>Hymenoptera</taxon>
        <taxon>Apocrita</taxon>
        <taxon>Aculeata</taxon>
        <taxon>Vespoidea</taxon>
        <taxon>Vespidae</taxon>
        <taxon>Vespinae</taxon>
        <taxon>Vespula</taxon>
    </lineage>
</organism>
<feature type="compositionally biased region" description="Low complexity" evidence="1">
    <location>
        <begin position="216"/>
        <end position="232"/>
    </location>
</feature>
<feature type="signal peptide" evidence="2">
    <location>
        <begin position="1"/>
        <end position="16"/>
    </location>
</feature>
<evidence type="ECO:0000256" key="1">
    <source>
        <dbReference type="SAM" id="MobiDB-lite"/>
    </source>
</evidence>
<keyword evidence="2" id="KW-0732">Signal</keyword>
<gene>
    <name evidence="3" type="ORF">V1478_014879</name>
</gene>
<accession>A0ABD2A3K0</accession>
<evidence type="ECO:0000256" key="2">
    <source>
        <dbReference type="SAM" id="SignalP"/>
    </source>
</evidence>
<feature type="chain" id="PRO_5044792415" evidence="2">
    <location>
        <begin position="17"/>
        <end position="331"/>
    </location>
</feature>
<evidence type="ECO:0000313" key="3">
    <source>
        <dbReference type="EMBL" id="KAL2715181.1"/>
    </source>
</evidence>
<comment type="caution">
    <text evidence="3">The sequence shown here is derived from an EMBL/GenBank/DDBJ whole genome shotgun (WGS) entry which is preliminary data.</text>
</comment>
<feature type="compositionally biased region" description="Basic and acidic residues" evidence="1">
    <location>
        <begin position="192"/>
        <end position="215"/>
    </location>
</feature>
<reference evidence="3 4" key="1">
    <citation type="journal article" date="2024" name="Ann. Entomol. Soc. Am.">
        <title>Genomic analyses of the southern and eastern yellowjacket wasps (Hymenoptera: Vespidae) reveal evolutionary signatures of social life.</title>
        <authorList>
            <person name="Catto M.A."/>
            <person name="Caine P.B."/>
            <person name="Orr S.E."/>
            <person name="Hunt B.G."/>
            <person name="Goodisman M.A.D."/>
        </authorList>
    </citation>
    <scope>NUCLEOTIDE SEQUENCE [LARGE SCALE GENOMIC DNA]</scope>
    <source>
        <strain evidence="3">233</strain>
        <tissue evidence="3">Head and thorax</tissue>
    </source>
</reference>
<keyword evidence="4" id="KW-1185">Reference proteome</keyword>
<feature type="region of interest" description="Disordered" evidence="1">
    <location>
        <begin position="182"/>
        <end position="232"/>
    </location>
</feature>
<proteinExistence type="predicted"/>
<evidence type="ECO:0000313" key="4">
    <source>
        <dbReference type="Proteomes" id="UP001607302"/>
    </source>
</evidence>